<organism evidence="1 2">
    <name type="scientific">Pseudomonas helmanticensis</name>
    <dbReference type="NCBI Taxonomy" id="1471381"/>
    <lineage>
        <taxon>Bacteria</taxon>
        <taxon>Pseudomonadati</taxon>
        <taxon>Pseudomonadota</taxon>
        <taxon>Gammaproteobacteria</taxon>
        <taxon>Pseudomonadales</taxon>
        <taxon>Pseudomonadaceae</taxon>
        <taxon>Pseudomonas</taxon>
    </lineage>
</organism>
<name>A0A4R7UZG1_9PSED</name>
<dbReference type="EMBL" id="SOCQ01000016">
    <property type="protein sequence ID" value="TDV41577.1"/>
    <property type="molecule type" value="Genomic_DNA"/>
</dbReference>
<sequence length="159" mass="17527">MSDFEKNTTGEFTAETEAGGRPLFNASKVRLTEGYFPDQGPYWQGLGEQVISESPRLQYAWLSVYVPVNASTGDHILKVDERDYRASYAFGDQVDLTSYFSTTGKMTLTVVPSVDDPRLEGTIEFVGKTESGEKTVDVKKGVFKFSGLTTRLSGTPDNT</sequence>
<evidence type="ECO:0000313" key="1">
    <source>
        <dbReference type="EMBL" id="TDV41577.1"/>
    </source>
</evidence>
<proteinExistence type="predicted"/>
<evidence type="ECO:0000313" key="2">
    <source>
        <dbReference type="Proteomes" id="UP000295804"/>
    </source>
</evidence>
<protein>
    <submittedName>
        <fullName evidence="1">Uncharacterized protein</fullName>
    </submittedName>
</protein>
<dbReference type="RefSeq" id="WP_134177391.1">
    <property type="nucleotide sequence ID" value="NZ_JBIUWL010000001.1"/>
</dbReference>
<reference evidence="1 2" key="1">
    <citation type="submission" date="2019-03" db="EMBL/GenBank/DDBJ databases">
        <title>Genomic analyses of the natural microbiome of Caenorhabditis elegans.</title>
        <authorList>
            <person name="Samuel B."/>
        </authorList>
    </citation>
    <scope>NUCLEOTIDE SEQUENCE [LARGE SCALE GENOMIC DNA]</scope>
    <source>
        <strain evidence="1 2">BIGb0525</strain>
    </source>
</reference>
<gene>
    <name evidence="1" type="ORF">EDF87_11626</name>
</gene>
<comment type="caution">
    <text evidence="1">The sequence shown here is derived from an EMBL/GenBank/DDBJ whole genome shotgun (WGS) entry which is preliminary data.</text>
</comment>
<accession>A0A4R7UZG1</accession>
<dbReference type="AlphaFoldDB" id="A0A4R7UZG1"/>
<dbReference type="Proteomes" id="UP000295804">
    <property type="component" value="Unassembled WGS sequence"/>
</dbReference>